<feature type="region of interest" description="Disordered" evidence="1">
    <location>
        <begin position="339"/>
        <end position="372"/>
    </location>
</feature>
<feature type="region of interest" description="Disordered" evidence="1">
    <location>
        <begin position="154"/>
        <end position="187"/>
    </location>
</feature>
<feature type="region of interest" description="Disordered" evidence="1">
    <location>
        <begin position="1"/>
        <end position="24"/>
    </location>
</feature>
<dbReference type="InterPro" id="IPR038610">
    <property type="entry name" value="FliK-like_C_sf"/>
</dbReference>
<dbReference type="PANTHER" id="PTHR37533">
    <property type="entry name" value="FLAGELLAR HOOK-LENGTH CONTROL PROTEIN"/>
    <property type="match status" value="1"/>
</dbReference>
<feature type="compositionally biased region" description="Low complexity" evidence="1">
    <location>
        <begin position="71"/>
        <end position="85"/>
    </location>
</feature>
<feature type="domain" description="Flagellar hook-length control protein-like C-terminal" evidence="2">
    <location>
        <begin position="264"/>
        <end position="346"/>
    </location>
</feature>
<evidence type="ECO:0000313" key="3">
    <source>
        <dbReference type="EMBL" id="MEE1931701.1"/>
    </source>
</evidence>
<name>A0ABU7HJL3_9PSED</name>
<comment type="caution">
    <text evidence="3">The sequence shown here is derived from an EMBL/GenBank/DDBJ whole genome shotgun (WGS) entry which is preliminary data.</text>
</comment>
<evidence type="ECO:0000256" key="1">
    <source>
        <dbReference type="SAM" id="MobiDB-lite"/>
    </source>
</evidence>
<dbReference type="PANTHER" id="PTHR37533:SF2">
    <property type="entry name" value="FLAGELLAR HOOK-LENGTH CONTROL PROTEIN"/>
    <property type="match status" value="1"/>
</dbReference>
<proteinExistence type="predicted"/>
<organism evidence="3 4">
    <name type="scientific">Pseudomonas ulcerans</name>
    <dbReference type="NCBI Taxonomy" id="3115852"/>
    <lineage>
        <taxon>Bacteria</taxon>
        <taxon>Pseudomonadati</taxon>
        <taxon>Pseudomonadota</taxon>
        <taxon>Gammaproteobacteria</taxon>
        <taxon>Pseudomonadales</taxon>
        <taxon>Pseudomonadaceae</taxon>
        <taxon>Pseudomonas</taxon>
    </lineage>
</organism>
<keyword evidence="3" id="KW-0966">Cell projection</keyword>
<sequence length="388" mass="39830">MDILAAIAPVGPTAQAEAPETSGDVTTTAFAEALSLVQAPTASPVPAPLVAVNPEPVPASETPAPVLPQESTTPAAPLPSLAEAPVIEDVAPLADEAEPTEPPSQTDDQPKRDDIAEQPKDPLDAIRQRLDLIDNAGQLAYAALVVPVQAPQSAPAPVAPEADDSYTGPSSTAVEWSPPEADSPEIETSPVETRVAEVVEAVEQPLHPTTRSRLEAPSTDTTPTVPTGLAAISTSVASNPISFDDSPQPTPALGSSAWQEDLGQQVVAMVRRGDQQVDMQLNPADLGPLSISLNVGDSGVQAQFQSLHASVRAAVEQALPQLQVALASQGLTLGEASVNDGASRQASGEQPRRESPGGGSRQPRATAATEVVRAQPLAVGGMGVDLYL</sequence>
<keyword evidence="3" id="KW-0282">Flagellum</keyword>
<evidence type="ECO:0000259" key="2">
    <source>
        <dbReference type="Pfam" id="PF02120"/>
    </source>
</evidence>
<dbReference type="InterPro" id="IPR052563">
    <property type="entry name" value="FliK"/>
</dbReference>
<dbReference type="CDD" id="cd17470">
    <property type="entry name" value="T3SS_Flik_C"/>
    <property type="match status" value="1"/>
</dbReference>
<feature type="region of interest" description="Disordered" evidence="1">
    <location>
        <begin position="205"/>
        <end position="225"/>
    </location>
</feature>
<gene>
    <name evidence="3" type="ORF">V0R50_00600</name>
</gene>
<evidence type="ECO:0000313" key="4">
    <source>
        <dbReference type="Proteomes" id="UP001335100"/>
    </source>
</evidence>
<feature type="compositionally biased region" description="Basic and acidic residues" evidence="1">
    <location>
        <begin position="108"/>
        <end position="120"/>
    </location>
</feature>
<dbReference type="InterPro" id="IPR021136">
    <property type="entry name" value="Flagellar_hook_control-like_C"/>
</dbReference>
<feature type="region of interest" description="Disordered" evidence="1">
    <location>
        <begin position="45"/>
        <end position="120"/>
    </location>
</feature>
<keyword evidence="4" id="KW-1185">Reference proteome</keyword>
<reference evidence="3 4" key="1">
    <citation type="submission" date="2024-01" db="EMBL/GenBank/DDBJ databases">
        <title>Unpublished Manusciprt.</title>
        <authorList>
            <person name="Duman M."/>
            <person name="Valdes E.G."/>
            <person name="Ajmi N."/>
            <person name="Altun S."/>
            <person name="Saticioglu I.B."/>
        </authorList>
    </citation>
    <scope>NUCLEOTIDE SEQUENCE [LARGE SCALE GENOMIC DNA]</scope>
    <source>
        <strain evidence="3 4">148P</strain>
    </source>
</reference>
<accession>A0ABU7HJL3</accession>
<dbReference type="EMBL" id="JAZDQJ010000001">
    <property type="protein sequence ID" value="MEE1931701.1"/>
    <property type="molecule type" value="Genomic_DNA"/>
</dbReference>
<keyword evidence="3" id="KW-0969">Cilium</keyword>
<protein>
    <submittedName>
        <fullName evidence="3">Flagellar hook-length control protein FliK</fullName>
    </submittedName>
</protein>
<dbReference type="Pfam" id="PF02120">
    <property type="entry name" value="Flg_hook"/>
    <property type="match status" value="1"/>
</dbReference>
<dbReference type="Proteomes" id="UP001335100">
    <property type="component" value="Unassembled WGS sequence"/>
</dbReference>
<dbReference type="RefSeq" id="WP_330072686.1">
    <property type="nucleotide sequence ID" value="NZ_JAZDQJ010000001.1"/>
</dbReference>
<dbReference type="Gene3D" id="3.30.750.140">
    <property type="match status" value="1"/>
</dbReference>